<organism evidence="2 3">
    <name type="scientific">Chitinophaga hostae</name>
    <dbReference type="NCBI Taxonomy" id="2831022"/>
    <lineage>
        <taxon>Bacteria</taxon>
        <taxon>Pseudomonadati</taxon>
        <taxon>Bacteroidota</taxon>
        <taxon>Chitinophagia</taxon>
        <taxon>Chitinophagales</taxon>
        <taxon>Chitinophagaceae</taxon>
        <taxon>Chitinophaga</taxon>
    </lineage>
</organism>
<comment type="caution">
    <text evidence="2">The sequence shown here is derived from an EMBL/GenBank/DDBJ whole genome shotgun (WGS) entry which is preliminary data.</text>
</comment>
<dbReference type="Pfam" id="PF06439">
    <property type="entry name" value="3keto-disac_hyd"/>
    <property type="match status" value="1"/>
</dbReference>
<dbReference type="EMBL" id="JAGTXB010000001">
    <property type="protein sequence ID" value="MBS0026280.1"/>
    <property type="molecule type" value="Genomic_DNA"/>
</dbReference>
<feature type="domain" description="3-keto-alpha-glucoside-1,2-lyase/3-keto-2-hydroxy-glucal hydratase" evidence="1">
    <location>
        <begin position="31"/>
        <end position="196"/>
    </location>
</feature>
<accession>A0ABS5ITP9</accession>
<protein>
    <submittedName>
        <fullName evidence="2">DUF1080 domain-containing protein</fullName>
    </submittedName>
</protein>
<dbReference type="InterPro" id="IPR010496">
    <property type="entry name" value="AL/BT2_dom"/>
</dbReference>
<sequence>MLRYTGITFICLFLLVITAEAQELRVVNRGMIKDSVIHLNEAPGMGVVWITQSNFSNGAIEFDVKGKNLLQKSFVGIAFHGVNDTTYDAVYFRPFNFQVPEAGRRGHSVQYISLPAHDWQQLRQDFPGKYENEIDPSTNPNKWFHVKVVVAYPEVSVYVNEERCLTVSQLSTQKTGMIGYWVGYGSAGDWKNLEIK</sequence>
<gene>
    <name evidence="2" type="ORF">KE626_03045</name>
</gene>
<evidence type="ECO:0000259" key="1">
    <source>
        <dbReference type="Pfam" id="PF06439"/>
    </source>
</evidence>
<reference evidence="2 3" key="1">
    <citation type="submission" date="2021-04" db="EMBL/GenBank/DDBJ databases">
        <title>Chitinophaga sp. nov., isolated from the rhizosphere soil.</title>
        <authorList>
            <person name="He S."/>
        </authorList>
    </citation>
    <scope>NUCLEOTIDE SEQUENCE [LARGE SCALE GENOMIC DNA]</scope>
    <source>
        <strain evidence="2 3">2R12</strain>
    </source>
</reference>
<dbReference type="RefSeq" id="WP_211971402.1">
    <property type="nucleotide sequence ID" value="NZ_CBFHAM010000005.1"/>
</dbReference>
<dbReference type="Gene3D" id="2.60.120.560">
    <property type="entry name" value="Exo-inulinase, domain 1"/>
    <property type="match status" value="1"/>
</dbReference>
<name>A0ABS5ITP9_9BACT</name>
<keyword evidence="3" id="KW-1185">Reference proteome</keyword>
<evidence type="ECO:0000313" key="2">
    <source>
        <dbReference type="EMBL" id="MBS0026280.1"/>
    </source>
</evidence>
<proteinExistence type="predicted"/>
<evidence type="ECO:0000313" key="3">
    <source>
        <dbReference type="Proteomes" id="UP000676386"/>
    </source>
</evidence>
<dbReference type="Proteomes" id="UP000676386">
    <property type="component" value="Unassembled WGS sequence"/>
</dbReference>